<dbReference type="AlphaFoldDB" id="A0A8J3VRQ0"/>
<keyword evidence="1" id="KW-0812">Transmembrane</keyword>
<gene>
    <name evidence="2" type="ORF">Raf01_45160</name>
</gene>
<organism evidence="2 3">
    <name type="scientific">Rugosimonospora africana</name>
    <dbReference type="NCBI Taxonomy" id="556532"/>
    <lineage>
        <taxon>Bacteria</taxon>
        <taxon>Bacillati</taxon>
        <taxon>Actinomycetota</taxon>
        <taxon>Actinomycetes</taxon>
        <taxon>Micromonosporales</taxon>
        <taxon>Micromonosporaceae</taxon>
        <taxon>Rugosimonospora</taxon>
    </lineage>
</organism>
<evidence type="ECO:0000313" key="2">
    <source>
        <dbReference type="EMBL" id="GIH16344.1"/>
    </source>
</evidence>
<evidence type="ECO:0000313" key="3">
    <source>
        <dbReference type="Proteomes" id="UP000642748"/>
    </source>
</evidence>
<name>A0A8J3VRQ0_9ACTN</name>
<evidence type="ECO:0000256" key="1">
    <source>
        <dbReference type="SAM" id="Phobius"/>
    </source>
</evidence>
<dbReference type="EMBL" id="BONZ01000042">
    <property type="protein sequence ID" value="GIH16344.1"/>
    <property type="molecule type" value="Genomic_DNA"/>
</dbReference>
<accession>A0A8J3VRQ0</accession>
<reference evidence="2" key="1">
    <citation type="submission" date="2021-01" db="EMBL/GenBank/DDBJ databases">
        <title>Whole genome shotgun sequence of Rugosimonospora africana NBRC 104875.</title>
        <authorList>
            <person name="Komaki H."/>
            <person name="Tamura T."/>
        </authorList>
    </citation>
    <scope>NUCLEOTIDE SEQUENCE</scope>
    <source>
        <strain evidence="2">NBRC 104875</strain>
    </source>
</reference>
<comment type="caution">
    <text evidence="2">The sequence shown here is derived from an EMBL/GenBank/DDBJ whole genome shotgun (WGS) entry which is preliminary data.</text>
</comment>
<keyword evidence="1" id="KW-0472">Membrane</keyword>
<feature type="transmembrane region" description="Helical" evidence="1">
    <location>
        <begin position="16"/>
        <end position="38"/>
    </location>
</feature>
<protein>
    <submittedName>
        <fullName evidence="2">Uncharacterized protein</fullName>
    </submittedName>
</protein>
<sequence length="238" mass="26163">MSRATPSNPSRPRDHLHTFIVTLPSAVAPSLLAALATARLRRGGYRPRGPVPVFPTSTRRSGRLIDRWRGYTSGGPIGLLDLDGMRRAAVIAATHTWHRWSYVVAGTPAAKPFWHFADRYGGDRYPLARARRDYLSQPRISAIRAFNAAPYNPGHLPVDHLEALQVGLSTYVTIAELSAVVGDGVVTAEGYFFVPESGRVEDQLTFLHHANRYLAGLPRETPIAAIAVGDNLRPARKR</sequence>
<keyword evidence="3" id="KW-1185">Reference proteome</keyword>
<keyword evidence="1" id="KW-1133">Transmembrane helix</keyword>
<proteinExistence type="predicted"/>
<dbReference type="Proteomes" id="UP000642748">
    <property type="component" value="Unassembled WGS sequence"/>
</dbReference>
<dbReference type="RefSeq" id="WP_203919934.1">
    <property type="nucleotide sequence ID" value="NZ_BONZ01000042.1"/>
</dbReference>